<evidence type="ECO:0000313" key="1">
    <source>
        <dbReference type="EMBL" id="PJZ56924.1"/>
    </source>
</evidence>
<accession>A0ABX4NKW8</accession>
<evidence type="ECO:0000313" key="2">
    <source>
        <dbReference type="Proteomes" id="UP000231879"/>
    </source>
</evidence>
<dbReference type="RefSeq" id="WP_100762862.1">
    <property type="nucleotide sequence ID" value="NZ_NPDS01000005.1"/>
</dbReference>
<organism evidence="1 2">
    <name type="scientific">Leptospira barantonii</name>
    <dbReference type="NCBI Taxonomy" id="2023184"/>
    <lineage>
        <taxon>Bacteria</taxon>
        <taxon>Pseudomonadati</taxon>
        <taxon>Spirochaetota</taxon>
        <taxon>Spirochaetia</taxon>
        <taxon>Leptospirales</taxon>
        <taxon>Leptospiraceae</taxon>
        <taxon>Leptospira</taxon>
    </lineage>
</organism>
<keyword evidence="2" id="KW-1185">Reference proteome</keyword>
<name>A0ABX4NKW8_9LEPT</name>
<reference evidence="1 2" key="1">
    <citation type="submission" date="2017-07" db="EMBL/GenBank/DDBJ databases">
        <title>Leptospira spp. isolated from tropical soils.</title>
        <authorList>
            <person name="Thibeaux R."/>
            <person name="Iraola G."/>
            <person name="Ferres I."/>
            <person name="Bierque E."/>
            <person name="Girault D."/>
            <person name="Soupe-Gilbert M.-E."/>
            <person name="Picardeau M."/>
            <person name="Goarant C."/>
        </authorList>
    </citation>
    <scope>NUCLEOTIDE SEQUENCE [LARGE SCALE GENOMIC DNA]</scope>
    <source>
        <strain evidence="1 2">FH4-C-A1</strain>
    </source>
</reference>
<gene>
    <name evidence="1" type="ORF">CH367_12550</name>
</gene>
<comment type="caution">
    <text evidence="1">The sequence shown here is derived from an EMBL/GenBank/DDBJ whole genome shotgun (WGS) entry which is preliminary data.</text>
</comment>
<proteinExistence type="predicted"/>
<sequence>MKTICRLKITIIILLISGSLFSQASMSIHPNLIFIEKLPTARDVLALRINYVFNNNKLLDKRKFLTLFDKAEPIQPKDEILKNWHYSPWCTIEFLTSSGSYELKLYLGGLGFLTLPNGKTGAMLLDLNGK</sequence>
<dbReference type="Proteomes" id="UP000231879">
    <property type="component" value="Unassembled WGS sequence"/>
</dbReference>
<evidence type="ECO:0008006" key="3">
    <source>
        <dbReference type="Google" id="ProtNLM"/>
    </source>
</evidence>
<protein>
    <recommendedName>
        <fullName evidence="3">7TM-DISM receptor extracellular domain-containing protein</fullName>
    </recommendedName>
</protein>
<dbReference type="EMBL" id="NPDS01000005">
    <property type="protein sequence ID" value="PJZ56924.1"/>
    <property type="molecule type" value="Genomic_DNA"/>
</dbReference>